<dbReference type="RefSeq" id="WP_111322896.1">
    <property type="nucleotide sequence ID" value="NZ_QKZT01000027.1"/>
</dbReference>
<dbReference type="AlphaFoldDB" id="A0A2W7QFN4"/>
<reference evidence="1 2" key="1">
    <citation type="submission" date="2018-06" db="EMBL/GenBank/DDBJ databases">
        <title>Genomic Encyclopedia of Archaeal and Bacterial Type Strains, Phase II (KMG-II): from individual species to whole genera.</title>
        <authorList>
            <person name="Goeker M."/>
        </authorList>
    </citation>
    <scope>NUCLEOTIDE SEQUENCE [LARGE SCALE GENOMIC DNA]</scope>
    <source>
        <strain evidence="1 2">DSM 19830</strain>
    </source>
</reference>
<proteinExistence type="predicted"/>
<protein>
    <submittedName>
        <fullName evidence="1">Bacteriocin resistance YdeI/OmpD-like protein</fullName>
    </submittedName>
</protein>
<evidence type="ECO:0000313" key="2">
    <source>
        <dbReference type="Proteomes" id="UP000248882"/>
    </source>
</evidence>
<dbReference type="OrthoDB" id="8246703at2"/>
<dbReference type="Proteomes" id="UP000248882">
    <property type="component" value="Unassembled WGS sequence"/>
</dbReference>
<dbReference type="Gene3D" id="2.40.30.100">
    <property type="entry name" value="AF2212/PG0164-like"/>
    <property type="match status" value="1"/>
</dbReference>
<dbReference type="SUPFAM" id="SSF141694">
    <property type="entry name" value="AF2212/PG0164-like"/>
    <property type="match status" value="1"/>
</dbReference>
<dbReference type="Pfam" id="PF08922">
    <property type="entry name" value="DUF1905"/>
    <property type="match status" value="1"/>
</dbReference>
<organism evidence="1 2">
    <name type="scientific">Algoriphagus chordae</name>
    <dbReference type="NCBI Taxonomy" id="237019"/>
    <lineage>
        <taxon>Bacteria</taxon>
        <taxon>Pseudomonadati</taxon>
        <taxon>Bacteroidota</taxon>
        <taxon>Cytophagia</taxon>
        <taxon>Cytophagales</taxon>
        <taxon>Cyclobacteriaceae</taxon>
        <taxon>Algoriphagus</taxon>
    </lineage>
</organism>
<comment type="caution">
    <text evidence="1">The sequence shown here is derived from an EMBL/GenBank/DDBJ whole genome shotgun (WGS) entry which is preliminary data.</text>
</comment>
<gene>
    <name evidence="1" type="ORF">LV85_04088</name>
</gene>
<dbReference type="Pfam" id="PF13376">
    <property type="entry name" value="OmdA"/>
    <property type="match status" value="1"/>
</dbReference>
<sequence>MQLLVEGNYLLERFQGKGGWTFVKFPKEIMPSSKAFGMMKVSGTLDNHSFEGKHLMPMGNGFIFLPVAKPIRTKIGKEEGDVVHVNLYQEEIPDQVPQELIDCLKDDPGKFELFEQLSEPEKKQWVEYIYSSDKIEDKSDRIIKLLEALGKN</sequence>
<name>A0A2W7QFN4_9BACT</name>
<dbReference type="InterPro" id="IPR037079">
    <property type="entry name" value="AF2212/PG0164-like_sf"/>
</dbReference>
<accession>A0A2W7QFN4</accession>
<evidence type="ECO:0000313" key="1">
    <source>
        <dbReference type="EMBL" id="PZX46991.1"/>
    </source>
</evidence>
<dbReference type="EMBL" id="QKZT01000027">
    <property type="protein sequence ID" value="PZX46991.1"/>
    <property type="molecule type" value="Genomic_DNA"/>
</dbReference>
<keyword evidence="2" id="KW-1185">Reference proteome</keyword>
<dbReference type="InterPro" id="IPR015018">
    <property type="entry name" value="DUF1905"/>
</dbReference>